<comment type="caution">
    <text evidence="8">The sequence shown here is derived from an EMBL/GenBank/DDBJ whole genome shotgun (WGS) entry which is preliminary data.</text>
</comment>
<feature type="transmembrane region" description="Helical" evidence="7">
    <location>
        <begin position="20"/>
        <end position="50"/>
    </location>
</feature>
<feature type="transmembrane region" description="Helical" evidence="7">
    <location>
        <begin position="95"/>
        <end position="113"/>
    </location>
</feature>
<evidence type="ECO:0000256" key="4">
    <source>
        <dbReference type="ARBA" id="ARBA00022692"/>
    </source>
</evidence>
<name>D4XNT8_ACIHA</name>
<feature type="transmembrane region" description="Helical" evidence="7">
    <location>
        <begin position="312"/>
        <end position="336"/>
    </location>
</feature>
<dbReference type="GO" id="GO:0070069">
    <property type="term" value="C:cytochrome complex"/>
    <property type="evidence" value="ECO:0007669"/>
    <property type="project" value="TreeGrafter"/>
</dbReference>
<comment type="similarity">
    <text evidence="2">Belongs to the cytochrome ubiquinol oxidase subunit 2 family.</text>
</comment>
<keyword evidence="8" id="KW-0560">Oxidoreductase</keyword>
<feature type="transmembrane region" description="Helical" evidence="7">
    <location>
        <begin position="272"/>
        <end position="292"/>
    </location>
</feature>
<gene>
    <name evidence="8" type="primary">cydB</name>
    <name evidence="8" type="ORF">HMP0015_1380</name>
</gene>
<evidence type="ECO:0000256" key="7">
    <source>
        <dbReference type="SAM" id="Phobius"/>
    </source>
</evidence>
<accession>D4XNT8</accession>
<evidence type="ECO:0000256" key="6">
    <source>
        <dbReference type="ARBA" id="ARBA00023136"/>
    </source>
</evidence>
<dbReference type="GO" id="GO:0009055">
    <property type="term" value="F:electron transfer activity"/>
    <property type="evidence" value="ECO:0007669"/>
    <property type="project" value="TreeGrafter"/>
</dbReference>
<dbReference type="GO" id="GO:0005886">
    <property type="term" value="C:plasma membrane"/>
    <property type="evidence" value="ECO:0007669"/>
    <property type="project" value="UniProtKB-SubCell"/>
</dbReference>
<feature type="transmembrane region" description="Helical" evidence="7">
    <location>
        <begin position="171"/>
        <end position="194"/>
    </location>
</feature>
<keyword evidence="3" id="KW-1003">Cell membrane</keyword>
<organism evidence="8 9">
    <name type="scientific">Acinetobacter haemolyticus ATCC 19194</name>
    <dbReference type="NCBI Taxonomy" id="707232"/>
    <lineage>
        <taxon>Bacteria</taxon>
        <taxon>Pseudomonadati</taxon>
        <taxon>Pseudomonadota</taxon>
        <taxon>Gammaproteobacteria</taxon>
        <taxon>Moraxellales</taxon>
        <taxon>Moraxellaceae</taxon>
        <taxon>Acinetobacter</taxon>
    </lineage>
</organism>
<keyword evidence="4 7" id="KW-0812">Transmembrane</keyword>
<evidence type="ECO:0000256" key="2">
    <source>
        <dbReference type="ARBA" id="ARBA00007543"/>
    </source>
</evidence>
<feature type="transmembrane region" description="Helical" evidence="7">
    <location>
        <begin position="125"/>
        <end position="151"/>
    </location>
</feature>
<feature type="transmembrane region" description="Helical" evidence="7">
    <location>
        <begin position="242"/>
        <end position="260"/>
    </location>
</feature>
<keyword evidence="6 7" id="KW-0472">Membrane</keyword>
<evidence type="ECO:0000256" key="3">
    <source>
        <dbReference type="ARBA" id="ARBA00022475"/>
    </source>
</evidence>
<evidence type="ECO:0000256" key="5">
    <source>
        <dbReference type="ARBA" id="ARBA00022989"/>
    </source>
</evidence>
<dbReference type="InterPro" id="IPR003317">
    <property type="entry name" value="Cyt-d_oxidase_su2"/>
</dbReference>
<sequence length="348" mass="39226">MKASITTTRRKENNMFDIPLIWAMIIALGVLIYVVLDGFDLGIGILFPFIKGQQERDVMMNTVAPVWDGNETWMVLGGAGLFAAFPIVYATVLSALYMPITLMVIALIFRGVAFEFRFKANRSKALWDMAFIWGSTLASFLQGVILGAYIQGLKTENGIYVGGSLDWLTPFALFTGLGVVVMYAALGCGWLILKTDQALQNRMYDLMPKLIFTLLAIFIAVSLYTPYSQPAIAEKWFTVPQLIYFSPVPILVLIFSYLAWRACVNRSEYKPFIYTLMLMFLAYSGFVISLWPYIIPPSVTIWDAAAPKESQIFALVGAAIMIPIILVYTFWGYWIFRDKVRIGDEGYH</sequence>
<comment type="subcellular location">
    <subcellularLocation>
        <location evidence="1">Cell membrane</location>
        <topology evidence="1">Multi-pass membrane protein</topology>
    </subcellularLocation>
</comment>
<dbReference type="HOGENOM" id="CLU_049294_1_0_6"/>
<dbReference type="AlphaFoldDB" id="D4XNT8"/>
<protein>
    <submittedName>
        <fullName evidence="8">Cytochrome d ubiquinol oxidase, subunit II</fullName>
        <ecNumber evidence="8">1.10.3.-</ecNumber>
    </submittedName>
</protein>
<dbReference type="PIRSF" id="PIRSF000267">
    <property type="entry name" value="Cyt_oxidse_sub2"/>
    <property type="match status" value="1"/>
</dbReference>
<evidence type="ECO:0000313" key="9">
    <source>
        <dbReference type="Proteomes" id="UP000003085"/>
    </source>
</evidence>
<dbReference type="GO" id="GO:0019646">
    <property type="term" value="P:aerobic electron transport chain"/>
    <property type="evidence" value="ECO:0007669"/>
    <property type="project" value="TreeGrafter"/>
</dbReference>
<dbReference type="Proteomes" id="UP000003085">
    <property type="component" value="Unassembled WGS sequence"/>
</dbReference>
<dbReference type="PANTHER" id="PTHR43141:SF4">
    <property type="entry name" value="CYTOCHROME BD2 SUBUNIT II"/>
    <property type="match status" value="1"/>
</dbReference>
<dbReference type="EMBL" id="ADMT01000131">
    <property type="protein sequence ID" value="EFF83147.1"/>
    <property type="molecule type" value="Genomic_DNA"/>
</dbReference>
<feature type="transmembrane region" description="Helical" evidence="7">
    <location>
        <begin position="206"/>
        <end position="227"/>
    </location>
</feature>
<dbReference type="EC" id="1.10.3.-" evidence="8"/>
<evidence type="ECO:0000256" key="1">
    <source>
        <dbReference type="ARBA" id="ARBA00004651"/>
    </source>
</evidence>
<evidence type="ECO:0000313" key="8">
    <source>
        <dbReference type="EMBL" id="EFF83147.1"/>
    </source>
</evidence>
<reference evidence="9" key="1">
    <citation type="submission" date="2010-03" db="EMBL/GenBank/DDBJ databases">
        <title>Complete sequence of Mobiluncus curtisii ATCC 43063.</title>
        <authorList>
            <person name="Muzny D."/>
            <person name="Qin X."/>
            <person name="Deng J."/>
            <person name="Jiang H."/>
            <person name="Liu Y."/>
            <person name="Qu J."/>
            <person name="Song X.-Z."/>
            <person name="Zhang L."/>
            <person name="Thornton R."/>
            <person name="Coyle M."/>
            <person name="Francisco L."/>
            <person name="Jackson L."/>
            <person name="Javaid M."/>
            <person name="Korchina V."/>
            <person name="Kovar C."/>
            <person name="Mata R."/>
            <person name="Mathew T."/>
            <person name="Ngo R."/>
            <person name="Nguyen L."/>
            <person name="Nguyen N."/>
            <person name="Okwuonu G."/>
            <person name="Ongeri F."/>
            <person name="Pham C."/>
            <person name="Simmons D."/>
            <person name="Wilczek-Boney K."/>
            <person name="Hale W."/>
            <person name="Jakkamsetti A."/>
            <person name="Pham P."/>
            <person name="Ruth R."/>
            <person name="San Lucas F."/>
            <person name="Warren J."/>
            <person name="Zhang J."/>
            <person name="Zhao Z."/>
            <person name="Zhou C."/>
            <person name="Zhu D."/>
            <person name="Lee S."/>
            <person name="Bess C."/>
            <person name="Blankenburg K."/>
            <person name="Forbes L."/>
            <person name="Fu Q."/>
            <person name="Gubbala S."/>
            <person name="Hirani K."/>
            <person name="Jayaseelan J.C."/>
            <person name="Lara F."/>
            <person name="Munidasa M."/>
            <person name="Palculict T."/>
            <person name="Patil S."/>
            <person name="Pu L.-L."/>
            <person name="Saada N."/>
            <person name="Tang L."/>
            <person name="Weissenberger G."/>
            <person name="Zhu Y."/>
            <person name="Hemphill L."/>
            <person name="Shang Y."/>
            <person name="Youmans B."/>
            <person name="Ayvaz T."/>
            <person name="Ross M."/>
            <person name="Santibanez J."/>
            <person name="Aqrawi P."/>
            <person name="Gross S."/>
            <person name="Joshi V."/>
            <person name="Fowler G."/>
            <person name="Nazareth L."/>
            <person name="Reid J."/>
            <person name="Worley K."/>
            <person name="Petrosino J."/>
            <person name="Highlander S."/>
            <person name="Gibbs R."/>
            <person name="Gibbs R."/>
        </authorList>
    </citation>
    <scope>NUCLEOTIDE SEQUENCE [LARGE SCALE GENOMIC DNA]</scope>
    <source>
        <strain evidence="9">ATCC 19194</strain>
    </source>
</reference>
<proteinExistence type="inferred from homology"/>
<keyword evidence="5 7" id="KW-1133">Transmembrane helix</keyword>
<dbReference type="Pfam" id="PF02322">
    <property type="entry name" value="Cyt_bd_oxida_II"/>
    <property type="match status" value="1"/>
</dbReference>
<dbReference type="NCBIfam" id="TIGR00203">
    <property type="entry name" value="cydB"/>
    <property type="match status" value="1"/>
</dbReference>
<dbReference type="GO" id="GO:0016682">
    <property type="term" value="F:oxidoreductase activity, acting on diphenols and related substances as donors, oxygen as acceptor"/>
    <property type="evidence" value="ECO:0007669"/>
    <property type="project" value="TreeGrafter"/>
</dbReference>
<dbReference type="PANTHER" id="PTHR43141">
    <property type="entry name" value="CYTOCHROME BD2 SUBUNIT II"/>
    <property type="match status" value="1"/>
</dbReference>